<name>A0A8S3EQX3_9BILA</name>
<keyword evidence="3" id="KW-0418">Kinase</keyword>
<evidence type="ECO:0000259" key="6">
    <source>
        <dbReference type="PROSITE" id="PS50011"/>
    </source>
</evidence>
<feature type="domain" description="Protein kinase" evidence="6">
    <location>
        <begin position="1"/>
        <end position="155"/>
    </location>
</feature>
<dbReference type="Gene3D" id="1.10.510.10">
    <property type="entry name" value="Transferase(Phosphotransferase) domain 1"/>
    <property type="match status" value="1"/>
</dbReference>
<comment type="similarity">
    <text evidence="5">Belongs to the protein kinase superfamily. Ser/Thr protein kinase family. GCN2 subfamily.</text>
</comment>
<dbReference type="GO" id="GO:1990625">
    <property type="term" value="P:negative regulation of cytoplasmic translational initiation in response to stress"/>
    <property type="evidence" value="ECO:0007669"/>
    <property type="project" value="TreeGrafter"/>
</dbReference>
<keyword evidence="2" id="KW-0547">Nucleotide-binding</keyword>
<dbReference type="EMBL" id="CAJOBJ010241154">
    <property type="protein sequence ID" value="CAF5075657.1"/>
    <property type="molecule type" value="Genomic_DNA"/>
</dbReference>
<dbReference type="InterPro" id="IPR008271">
    <property type="entry name" value="Ser/Thr_kinase_AS"/>
</dbReference>
<dbReference type="Pfam" id="PF00069">
    <property type="entry name" value="Pkinase"/>
    <property type="match status" value="1"/>
</dbReference>
<dbReference type="GO" id="GO:0005524">
    <property type="term" value="F:ATP binding"/>
    <property type="evidence" value="ECO:0007669"/>
    <property type="project" value="UniProtKB-KW"/>
</dbReference>
<evidence type="ECO:0000256" key="2">
    <source>
        <dbReference type="ARBA" id="ARBA00022741"/>
    </source>
</evidence>
<evidence type="ECO:0000256" key="3">
    <source>
        <dbReference type="ARBA" id="ARBA00022777"/>
    </source>
</evidence>
<evidence type="ECO:0000313" key="7">
    <source>
        <dbReference type="EMBL" id="CAF5075657.1"/>
    </source>
</evidence>
<dbReference type="GO" id="GO:0004694">
    <property type="term" value="F:eukaryotic translation initiation factor 2alpha kinase activity"/>
    <property type="evidence" value="ECO:0007669"/>
    <property type="project" value="TreeGrafter"/>
</dbReference>
<dbReference type="PROSITE" id="PS50011">
    <property type="entry name" value="PROTEIN_KINASE_DOM"/>
    <property type="match status" value="1"/>
</dbReference>
<dbReference type="PANTHER" id="PTHR11042">
    <property type="entry name" value="EUKARYOTIC TRANSLATION INITIATION FACTOR 2-ALPHA KINASE EIF2-ALPHA KINASE -RELATED"/>
    <property type="match status" value="1"/>
</dbReference>
<dbReference type="SMART" id="SM00220">
    <property type="entry name" value="S_TKc"/>
    <property type="match status" value="1"/>
</dbReference>
<evidence type="ECO:0000256" key="4">
    <source>
        <dbReference type="ARBA" id="ARBA00022840"/>
    </source>
</evidence>
<dbReference type="AlphaFoldDB" id="A0A8S3EQX3"/>
<evidence type="ECO:0000256" key="1">
    <source>
        <dbReference type="ARBA" id="ARBA00022679"/>
    </source>
</evidence>
<dbReference type="InterPro" id="IPR050339">
    <property type="entry name" value="CC_SR_Kinase"/>
</dbReference>
<organism evidence="7 8">
    <name type="scientific">Rotaria magnacalcarata</name>
    <dbReference type="NCBI Taxonomy" id="392030"/>
    <lineage>
        <taxon>Eukaryota</taxon>
        <taxon>Metazoa</taxon>
        <taxon>Spiralia</taxon>
        <taxon>Gnathifera</taxon>
        <taxon>Rotifera</taxon>
        <taxon>Eurotatoria</taxon>
        <taxon>Bdelloidea</taxon>
        <taxon>Philodinida</taxon>
        <taxon>Philodinidae</taxon>
        <taxon>Rotaria</taxon>
    </lineage>
</organism>
<evidence type="ECO:0000256" key="5">
    <source>
        <dbReference type="ARBA" id="ARBA00037982"/>
    </source>
</evidence>
<dbReference type="PANTHER" id="PTHR11042:SF136">
    <property type="entry name" value="EIF-2-ALPHA KINASE GCN2"/>
    <property type="match status" value="1"/>
</dbReference>
<dbReference type="GO" id="GO:0005634">
    <property type="term" value="C:nucleus"/>
    <property type="evidence" value="ECO:0007669"/>
    <property type="project" value="TreeGrafter"/>
</dbReference>
<gene>
    <name evidence="7" type="ORF">GIL414_LOCUS61402</name>
</gene>
<protein>
    <recommendedName>
        <fullName evidence="6">Protein kinase domain-containing protein</fullName>
    </recommendedName>
</protein>
<dbReference type="InterPro" id="IPR011009">
    <property type="entry name" value="Kinase-like_dom_sf"/>
</dbReference>
<sequence>MIWMLLREILDGLKHMHSKTIIHRDLKPGNILLDSNGHAKIGDLGLATISKLSGYSDSSTQSQLNPDQKSSWSLEIKDGGLISTPVGTTFYIAPELLSGPRVAPTEKVDIYSLGITFFEMCYPFNTSMERAKILCELRRPEINVPNHFRQKSFSR</sequence>
<dbReference type="Proteomes" id="UP000681720">
    <property type="component" value="Unassembled WGS sequence"/>
</dbReference>
<dbReference type="InterPro" id="IPR000719">
    <property type="entry name" value="Prot_kinase_dom"/>
</dbReference>
<dbReference type="PROSITE" id="PS00108">
    <property type="entry name" value="PROTEIN_KINASE_ST"/>
    <property type="match status" value="1"/>
</dbReference>
<feature type="non-terminal residue" evidence="7">
    <location>
        <position position="1"/>
    </location>
</feature>
<dbReference type="SUPFAM" id="SSF56112">
    <property type="entry name" value="Protein kinase-like (PK-like)"/>
    <property type="match status" value="1"/>
</dbReference>
<dbReference type="GO" id="GO:0005829">
    <property type="term" value="C:cytosol"/>
    <property type="evidence" value="ECO:0007669"/>
    <property type="project" value="TreeGrafter"/>
</dbReference>
<evidence type="ECO:0000313" key="8">
    <source>
        <dbReference type="Proteomes" id="UP000681720"/>
    </source>
</evidence>
<keyword evidence="1" id="KW-0808">Transferase</keyword>
<keyword evidence="4" id="KW-0067">ATP-binding</keyword>
<accession>A0A8S3EQX3</accession>
<comment type="caution">
    <text evidence="7">The sequence shown here is derived from an EMBL/GenBank/DDBJ whole genome shotgun (WGS) entry which is preliminary data.</text>
</comment>
<reference evidence="7" key="1">
    <citation type="submission" date="2021-02" db="EMBL/GenBank/DDBJ databases">
        <authorList>
            <person name="Nowell W R."/>
        </authorList>
    </citation>
    <scope>NUCLEOTIDE SEQUENCE</scope>
</reference>
<proteinExistence type="inferred from homology"/>